<feature type="compositionally biased region" description="Polar residues" evidence="1">
    <location>
        <begin position="696"/>
        <end position="712"/>
    </location>
</feature>
<dbReference type="OMA" id="YFSDEHY"/>
<protein>
    <submittedName>
        <fullName evidence="2">Uncharacterized protein</fullName>
    </submittedName>
</protein>
<feature type="compositionally biased region" description="Acidic residues" evidence="1">
    <location>
        <begin position="265"/>
        <end position="274"/>
    </location>
</feature>
<feature type="compositionally biased region" description="Basic residues" evidence="1">
    <location>
        <begin position="679"/>
        <end position="691"/>
    </location>
</feature>
<proteinExistence type="predicted"/>
<name>A0A1Y2M4W3_EPING</name>
<reference evidence="2 3" key="1">
    <citation type="journal article" date="2017" name="Genome Announc.">
        <title>Genome sequence of the saprophytic ascomycete Epicoccum nigrum ICMP 19927 strain isolated from New Zealand.</title>
        <authorList>
            <person name="Fokin M."/>
            <person name="Fleetwood D."/>
            <person name="Weir B.S."/>
            <person name="Villas-Boas S.G."/>
        </authorList>
    </citation>
    <scope>NUCLEOTIDE SEQUENCE [LARGE SCALE GENOMIC DNA]</scope>
    <source>
        <strain evidence="2 3">ICMP 19927</strain>
    </source>
</reference>
<feature type="compositionally biased region" description="Low complexity" evidence="1">
    <location>
        <begin position="105"/>
        <end position="119"/>
    </location>
</feature>
<feature type="compositionally biased region" description="Polar residues" evidence="1">
    <location>
        <begin position="614"/>
        <end position="633"/>
    </location>
</feature>
<dbReference type="Proteomes" id="UP000193240">
    <property type="component" value="Unassembled WGS sequence"/>
</dbReference>
<feature type="compositionally biased region" description="Basic and acidic residues" evidence="1">
    <location>
        <begin position="293"/>
        <end position="302"/>
    </location>
</feature>
<organism evidence="2 3">
    <name type="scientific">Epicoccum nigrum</name>
    <name type="common">Soil fungus</name>
    <name type="synonym">Epicoccum purpurascens</name>
    <dbReference type="NCBI Taxonomy" id="105696"/>
    <lineage>
        <taxon>Eukaryota</taxon>
        <taxon>Fungi</taxon>
        <taxon>Dikarya</taxon>
        <taxon>Ascomycota</taxon>
        <taxon>Pezizomycotina</taxon>
        <taxon>Dothideomycetes</taxon>
        <taxon>Pleosporomycetidae</taxon>
        <taxon>Pleosporales</taxon>
        <taxon>Pleosporineae</taxon>
        <taxon>Didymellaceae</taxon>
        <taxon>Epicoccum</taxon>
    </lineage>
</organism>
<accession>A0A1Y2M4W3</accession>
<dbReference type="AlphaFoldDB" id="A0A1Y2M4W3"/>
<evidence type="ECO:0000313" key="2">
    <source>
        <dbReference type="EMBL" id="OSS51155.1"/>
    </source>
</evidence>
<feature type="compositionally biased region" description="Acidic residues" evidence="1">
    <location>
        <begin position="198"/>
        <end position="215"/>
    </location>
</feature>
<keyword evidence="3" id="KW-1185">Reference proteome</keyword>
<dbReference type="EMBL" id="KZ107841">
    <property type="protein sequence ID" value="OSS51155.1"/>
    <property type="molecule type" value="Genomic_DNA"/>
</dbReference>
<dbReference type="InParanoid" id="A0A1Y2M4W3"/>
<feature type="compositionally biased region" description="Polar residues" evidence="1">
    <location>
        <begin position="835"/>
        <end position="857"/>
    </location>
</feature>
<sequence length="1192" mass="128452">MATPKRADDFSDNAARDYSSSPDPLAMSGYDNTITSTRKPQHTPRTTSTSPSKQNRQTRTHEFEIASPAKSMVMNTPRMGGASPWRIKVTVQAEPESDGENTMSPTLKKVTRTKTTTVPLKDHDAPSPMKRGRGRPRKSDAAGSTPAKTKRKGTPIKRAARSKSRDKSAGPGSSAARVDADAPPKRKPGRPRKVQSATEDEETLLVNEQEEDGADNNDATPLPADLSRTVATNLDTPQETETSNRLHGRKGTPHATNPLAIVISSDEESDEDSDNLTPGSEDEAGHGAGLEAEINHAEPFAHEDDDDEVDADNFAFDEGTTRMPDDSTIIDSEGFSVISVDSLPSRSSPPKADEIQSAPVPNIASVMKRDHLNPAAISQAARERGGPSRSSPGPSHLAPASKPVQSSPNVAHPRYITPAVDKEVPSAPPSIEPARPVPVKVETPKMGRALTAGVALQGVLDPARFTPDSSQEPVGDRRASLDDLFRGFSEKSRKQLQDGLRLGEQLAEDQTSNGLPSSVPGFLPAPAEGPSRERPIKTQRKWRTRLLTPEDEQNSEPTAPVGAEADVQYPTLSTAEQPNPLPSPIRSEDEGDTSFQVDSIVASVMEEDEAAQEKISTQQATSPVHETTSSENHTGSEDYSDLWQEEGSRASGSPAPVSSGEGSSQEPDLFLESAGSRSGRGRFQRRNARQVRRNDGTNSAQQSIQSSPTNAAGSVPLSAEKGKEQALDQPKAQVDVEQQDESMASEASDDTGMFFQSDKPAAYDKKRRDRRQPKTDKLDLSLLLNEGESLQPEPSPQKQTATAQPNPFVDTPPRFAAFPASPSKSSPLRRELHSSDITTPSRLQDESTLPVGQSSPFHSRVEGDTMLSAASDQRQLLAELDNADVTTTSVRVLRAEADGYLDAYSNQERSLNEIEEVTEYSRTQQGESSVMPSSPPIARQGFMQHAASSSYTPSSPAREPQSDYPSEITPTPFAREAAPRSEATADSSFVSTSSAGRSDGVRAAAQLQRESSASAGSSPARAHPILAKFTPLPRIEPWTKTHYKTLDKLHTAHLKHPEVFCSLTIPPTKLSRANAALLASFAATTEKNYVGAQVSAWGYTFTMTPELITMCEVFMHLLTFGSVGDYERLSGRGIEMGDVAPGRTGEKIGREEVMRRLCTVVLGEYVRADEKKGFKVNKTGALRIVGAGGEVL</sequence>
<dbReference type="SMART" id="SM00384">
    <property type="entry name" value="AT_hook"/>
    <property type="match status" value="2"/>
</dbReference>
<feature type="compositionally biased region" description="Low complexity" evidence="1">
    <location>
        <begin position="1011"/>
        <end position="1020"/>
    </location>
</feature>
<feature type="region of interest" description="Disordered" evidence="1">
    <location>
        <begin position="490"/>
        <end position="866"/>
    </location>
</feature>
<dbReference type="InterPro" id="IPR017956">
    <property type="entry name" value="AT_hook_DNA-bd_motif"/>
</dbReference>
<feature type="region of interest" description="Disordered" evidence="1">
    <location>
        <begin position="918"/>
        <end position="1020"/>
    </location>
</feature>
<feature type="compositionally biased region" description="Polar residues" evidence="1">
    <location>
        <begin position="229"/>
        <end position="245"/>
    </location>
</feature>
<dbReference type="STRING" id="105696.A0A1Y2M4W3"/>
<evidence type="ECO:0000313" key="3">
    <source>
        <dbReference type="Proteomes" id="UP000193240"/>
    </source>
</evidence>
<feature type="compositionally biased region" description="Polar residues" evidence="1">
    <location>
        <begin position="920"/>
        <end position="932"/>
    </location>
</feature>
<feature type="compositionally biased region" description="Polar residues" evidence="1">
    <location>
        <begin position="796"/>
        <end position="805"/>
    </location>
</feature>
<feature type="compositionally biased region" description="Low complexity" evidence="1">
    <location>
        <begin position="946"/>
        <end position="957"/>
    </location>
</feature>
<feature type="compositionally biased region" description="Low complexity" evidence="1">
    <location>
        <begin position="812"/>
        <end position="826"/>
    </location>
</feature>
<feature type="compositionally biased region" description="Basic residues" evidence="1">
    <location>
        <begin position="148"/>
        <end position="162"/>
    </location>
</feature>
<evidence type="ECO:0000256" key="1">
    <source>
        <dbReference type="SAM" id="MobiDB-lite"/>
    </source>
</evidence>
<feature type="compositionally biased region" description="Polar residues" evidence="1">
    <location>
        <begin position="30"/>
        <end position="57"/>
    </location>
</feature>
<feature type="region of interest" description="Disordered" evidence="1">
    <location>
        <begin position="1"/>
        <end position="438"/>
    </location>
</feature>
<dbReference type="GO" id="GO:0003677">
    <property type="term" value="F:DNA binding"/>
    <property type="evidence" value="ECO:0007669"/>
    <property type="project" value="InterPro"/>
</dbReference>
<gene>
    <name evidence="2" type="ORF">B5807_04176</name>
</gene>
<feature type="compositionally biased region" description="Basic and acidic residues" evidence="1">
    <location>
        <begin position="761"/>
        <end position="779"/>
    </location>
</feature>
<feature type="compositionally biased region" description="Polar residues" evidence="1">
    <location>
        <begin position="984"/>
        <end position="996"/>
    </location>
</feature>